<dbReference type="InterPro" id="IPR027417">
    <property type="entry name" value="P-loop_NTPase"/>
</dbReference>
<feature type="DNA-binding region" description="OmpR/PhoB-type" evidence="2">
    <location>
        <begin position="12"/>
        <end position="110"/>
    </location>
</feature>
<dbReference type="SMART" id="SM00862">
    <property type="entry name" value="Trans_reg_C"/>
    <property type="match status" value="1"/>
</dbReference>
<proteinExistence type="predicted"/>
<dbReference type="SUPFAM" id="SSF46894">
    <property type="entry name" value="C-terminal effector domain of the bipartite response regulators"/>
    <property type="match status" value="1"/>
</dbReference>
<dbReference type="PROSITE" id="PS51755">
    <property type="entry name" value="OMPR_PHOB"/>
    <property type="match status" value="1"/>
</dbReference>
<evidence type="ECO:0000313" key="5">
    <source>
        <dbReference type="Proteomes" id="UP000238196"/>
    </source>
</evidence>
<dbReference type="PANTHER" id="PTHR47691:SF3">
    <property type="entry name" value="HTH-TYPE TRANSCRIPTIONAL REGULATOR RV0890C-RELATED"/>
    <property type="match status" value="1"/>
</dbReference>
<dbReference type="AlphaFoldDB" id="A0A2S5KX27"/>
<dbReference type="InterPro" id="IPR036388">
    <property type="entry name" value="WH-like_DNA-bd_sf"/>
</dbReference>
<organism evidence="4 5">
    <name type="scientific">Proteobacteria bacterium 228</name>
    <dbReference type="NCBI Taxonomy" id="2083153"/>
    <lineage>
        <taxon>Bacteria</taxon>
        <taxon>Pseudomonadati</taxon>
        <taxon>Pseudomonadota</taxon>
    </lineage>
</organism>
<sequence>MQMYMQQADQSEQTFCFDAFTFHIQRRLVTEQGQPLRLGSRALDILQLLLENAGRVVSKEQLIAYVWPNSIVEEINLRVHIAALRRALRDGKDGRRYIITVPQRGYSFVAEGIMQAADADQSSGSEPERALIAASTTESGYQLPVNAAGIEGRDAVVEELVQRLLVHRLVTLTGPGGVGKSCTALLVAERVREVYQQQICMIDFSEQQDPVAVATLLSRQLGLEISRHPHAEHQQPRLLIFDNCEGQLDFCADMAESLLKSVPLLSILVTSGEALRIDGEYVQVLQPLAYPQQAEKHEQLLSFPAVRLLVKRIQARQQDFTLNAANAPLLCEICRRLDGMPLALELAAFHSEAYGLQGLCQQLDEHFAFLQLERRAASHRHQSLQAVLCSGYGNLTELERVCLNRLGVFRTVFTLNVALKVLSSRQLTDDAIVGALTGLVAKSLVQVDALGGIARYRLLHATRAFALEQLQQKGELAVMQRRYAEVSCQAFRKEEVTQEVSYWRSVQLS</sequence>
<dbReference type="InterPro" id="IPR016032">
    <property type="entry name" value="Sig_transdc_resp-reg_C-effctor"/>
</dbReference>
<keyword evidence="1 2" id="KW-0238">DNA-binding</keyword>
<dbReference type="Gene3D" id="1.10.10.10">
    <property type="entry name" value="Winged helix-like DNA-binding domain superfamily/Winged helix DNA-binding domain"/>
    <property type="match status" value="1"/>
</dbReference>
<dbReference type="Pfam" id="PF00486">
    <property type="entry name" value="Trans_reg_C"/>
    <property type="match status" value="1"/>
</dbReference>
<dbReference type="EMBL" id="PRLP01000005">
    <property type="protein sequence ID" value="PPC79192.1"/>
    <property type="molecule type" value="Genomic_DNA"/>
</dbReference>
<evidence type="ECO:0000313" key="4">
    <source>
        <dbReference type="EMBL" id="PPC79192.1"/>
    </source>
</evidence>
<dbReference type="OrthoDB" id="9811542at2"/>
<name>A0A2S5KX27_9PROT</name>
<evidence type="ECO:0000256" key="1">
    <source>
        <dbReference type="ARBA" id="ARBA00023125"/>
    </source>
</evidence>
<dbReference type="Pfam" id="PF25872">
    <property type="entry name" value="HTH_77"/>
    <property type="match status" value="1"/>
</dbReference>
<dbReference type="Proteomes" id="UP000238196">
    <property type="component" value="Unassembled WGS sequence"/>
</dbReference>
<gene>
    <name evidence="4" type="ORF">C4K68_01875</name>
</gene>
<protein>
    <submittedName>
        <fullName evidence="4">Transcriptional regulator</fullName>
    </submittedName>
</protein>
<comment type="caution">
    <text evidence="4">The sequence shown here is derived from an EMBL/GenBank/DDBJ whole genome shotgun (WGS) entry which is preliminary data.</text>
</comment>
<reference evidence="4 5" key="1">
    <citation type="submission" date="2018-02" db="EMBL/GenBank/DDBJ databases">
        <title>novel marine gammaproteobacteria from coastal saline agro ecosystem.</title>
        <authorList>
            <person name="Krishnan R."/>
            <person name="Ramesh Kumar N."/>
        </authorList>
    </citation>
    <scope>NUCLEOTIDE SEQUENCE [LARGE SCALE GENOMIC DNA]</scope>
    <source>
        <strain evidence="4 5">228</strain>
    </source>
</reference>
<dbReference type="GO" id="GO:0003677">
    <property type="term" value="F:DNA binding"/>
    <property type="evidence" value="ECO:0007669"/>
    <property type="project" value="UniProtKB-UniRule"/>
</dbReference>
<dbReference type="CDD" id="cd00383">
    <property type="entry name" value="trans_reg_C"/>
    <property type="match status" value="1"/>
</dbReference>
<dbReference type="SUPFAM" id="SSF52540">
    <property type="entry name" value="P-loop containing nucleoside triphosphate hydrolases"/>
    <property type="match status" value="1"/>
</dbReference>
<dbReference type="GO" id="GO:0000160">
    <property type="term" value="P:phosphorelay signal transduction system"/>
    <property type="evidence" value="ECO:0007669"/>
    <property type="project" value="InterPro"/>
</dbReference>
<dbReference type="InterPro" id="IPR058852">
    <property type="entry name" value="HTH_77"/>
</dbReference>
<evidence type="ECO:0000256" key="2">
    <source>
        <dbReference type="PROSITE-ProRule" id="PRU01091"/>
    </source>
</evidence>
<accession>A0A2S5KX27</accession>
<dbReference type="GO" id="GO:0006355">
    <property type="term" value="P:regulation of DNA-templated transcription"/>
    <property type="evidence" value="ECO:0007669"/>
    <property type="project" value="InterPro"/>
</dbReference>
<dbReference type="PANTHER" id="PTHR47691">
    <property type="entry name" value="REGULATOR-RELATED"/>
    <property type="match status" value="1"/>
</dbReference>
<dbReference type="InterPro" id="IPR001867">
    <property type="entry name" value="OmpR/PhoB-type_DNA-bd"/>
</dbReference>
<dbReference type="Gene3D" id="3.40.50.300">
    <property type="entry name" value="P-loop containing nucleotide triphosphate hydrolases"/>
    <property type="match status" value="1"/>
</dbReference>
<evidence type="ECO:0000259" key="3">
    <source>
        <dbReference type="PROSITE" id="PS51755"/>
    </source>
</evidence>
<feature type="domain" description="OmpR/PhoB-type" evidence="3">
    <location>
        <begin position="12"/>
        <end position="110"/>
    </location>
</feature>